<evidence type="ECO:0000313" key="2">
    <source>
        <dbReference type="EMBL" id="TXR55097.1"/>
    </source>
</evidence>
<comment type="caution">
    <text evidence="2">The sequence shown here is derived from an EMBL/GenBank/DDBJ whole genome shotgun (WGS) entry which is preliminary data.</text>
</comment>
<evidence type="ECO:0000313" key="3">
    <source>
        <dbReference type="Proteomes" id="UP000321234"/>
    </source>
</evidence>
<reference evidence="2 3" key="1">
    <citation type="submission" date="2019-07" db="EMBL/GenBank/DDBJ databases">
        <title>Quadrisphaera sp. strain DD2A genome sequencing and assembly.</title>
        <authorList>
            <person name="Kim I."/>
        </authorList>
    </citation>
    <scope>NUCLEOTIDE SEQUENCE [LARGE SCALE GENOMIC DNA]</scope>
    <source>
        <strain evidence="2 3">DD2A</strain>
    </source>
</reference>
<accession>A0A5C8ZBG1</accession>
<sequence length="95" mass="9883">MRDAGSAYDRAAERLRSSTVPPGSDDAGARARDNAAAVQLAAARLASAQAALTQARAAAAERQAQHQAQRQAEDVRPAAAERAEGAPQGRLDTYL</sequence>
<dbReference type="RefSeq" id="WP_147927487.1">
    <property type="nucleotide sequence ID" value="NZ_VKAC01000010.1"/>
</dbReference>
<feature type="region of interest" description="Disordered" evidence="1">
    <location>
        <begin position="1"/>
        <end position="33"/>
    </location>
</feature>
<name>A0A5C8ZBG1_9ACTN</name>
<dbReference type="Proteomes" id="UP000321234">
    <property type="component" value="Unassembled WGS sequence"/>
</dbReference>
<feature type="compositionally biased region" description="Basic and acidic residues" evidence="1">
    <location>
        <begin position="71"/>
        <end position="84"/>
    </location>
</feature>
<proteinExistence type="predicted"/>
<feature type="compositionally biased region" description="Low complexity" evidence="1">
    <location>
        <begin position="60"/>
        <end position="70"/>
    </location>
</feature>
<protein>
    <submittedName>
        <fullName evidence="2">Uncharacterized protein</fullName>
    </submittedName>
</protein>
<dbReference type="AlphaFoldDB" id="A0A5C8ZBG1"/>
<dbReference type="EMBL" id="VKAC01000010">
    <property type="protein sequence ID" value="TXR55097.1"/>
    <property type="molecule type" value="Genomic_DNA"/>
</dbReference>
<evidence type="ECO:0000256" key="1">
    <source>
        <dbReference type="SAM" id="MobiDB-lite"/>
    </source>
</evidence>
<keyword evidence="3" id="KW-1185">Reference proteome</keyword>
<feature type="region of interest" description="Disordered" evidence="1">
    <location>
        <begin position="60"/>
        <end position="95"/>
    </location>
</feature>
<gene>
    <name evidence="2" type="ORF">FMM08_16570</name>
</gene>
<organism evidence="2 3">
    <name type="scientific">Quadrisphaera setariae</name>
    <dbReference type="NCBI Taxonomy" id="2593304"/>
    <lineage>
        <taxon>Bacteria</taxon>
        <taxon>Bacillati</taxon>
        <taxon>Actinomycetota</taxon>
        <taxon>Actinomycetes</taxon>
        <taxon>Kineosporiales</taxon>
        <taxon>Kineosporiaceae</taxon>
        <taxon>Quadrisphaera</taxon>
    </lineage>
</organism>